<dbReference type="Gene3D" id="2.115.10.20">
    <property type="entry name" value="Glycosyl hydrolase domain, family 43"/>
    <property type="match status" value="1"/>
</dbReference>
<dbReference type="Gene3D" id="2.150.10.10">
    <property type="entry name" value="Serralysin-like metalloprotease, C-terminal"/>
    <property type="match status" value="8"/>
</dbReference>
<feature type="domain" description="SbsA Ig-like" evidence="7">
    <location>
        <begin position="915"/>
        <end position="999"/>
    </location>
</feature>
<reference evidence="8 9" key="1">
    <citation type="journal article" date="2010" name="Stand. Genomic Sci.">
        <title>Complete genome sequence of Arcobacter nitrofigilis type strain (CI).</title>
        <authorList>
            <person name="Pati A."/>
            <person name="Gronow S."/>
            <person name="Lapidus A."/>
            <person name="Copeland A."/>
            <person name="Glavina Del Rio T."/>
            <person name="Nolan M."/>
            <person name="Lucas S."/>
            <person name="Tice H."/>
            <person name="Cheng J.F."/>
            <person name="Han C."/>
            <person name="Chertkov O."/>
            <person name="Bruce D."/>
            <person name="Tapia R."/>
            <person name="Goodwin L."/>
            <person name="Pitluck S."/>
            <person name="Liolios K."/>
            <person name="Ivanova N."/>
            <person name="Mavromatis K."/>
            <person name="Chen A."/>
            <person name="Palaniappan K."/>
            <person name="Land M."/>
            <person name="Hauser L."/>
            <person name="Chang Y.J."/>
            <person name="Jeffries C.D."/>
            <person name="Detter J.C."/>
            <person name="Rohde M."/>
            <person name="Goker M."/>
            <person name="Bristow J."/>
            <person name="Eisen J.A."/>
            <person name="Markowitz V."/>
            <person name="Hugenholtz P."/>
            <person name="Klenk H.P."/>
            <person name="Kyrpides N.C."/>
        </authorList>
    </citation>
    <scope>NUCLEOTIDE SEQUENCE [LARGE SCALE GENOMIC DNA]</scope>
    <source>
        <strain evidence="9">ATCC 33309 / DSM 7299 / CCUG 15893 / LMG 7604 / NCTC 12251 / CI</strain>
    </source>
</reference>
<dbReference type="SUPFAM" id="SSF51120">
    <property type="entry name" value="beta-Roll"/>
    <property type="match status" value="8"/>
</dbReference>
<dbReference type="InterPro" id="IPR013783">
    <property type="entry name" value="Ig-like_fold"/>
</dbReference>
<feature type="domain" description="Peptidase M10 serralysin C-terminal" evidence="6">
    <location>
        <begin position="4596"/>
        <end position="4674"/>
    </location>
</feature>
<keyword evidence="9" id="KW-1185">Reference proteome</keyword>
<dbReference type="GO" id="GO:0005509">
    <property type="term" value="F:calcium ion binding"/>
    <property type="evidence" value="ECO:0007669"/>
    <property type="project" value="InterPro"/>
</dbReference>
<dbReference type="Pfam" id="PF13205">
    <property type="entry name" value="Big_5"/>
    <property type="match status" value="1"/>
</dbReference>
<dbReference type="Proteomes" id="UP000000939">
    <property type="component" value="Chromosome"/>
</dbReference>
<dbReference type="eggNOG" id="COG4932">
    <property type="taxonomic scope" value="Bacteria"/>
</dbReference>
<dbReference type="PROSITE" id="PS00330">
    <property type="entry name" value="HEMOLYSIN_CALCIUM"/>
    <property type="match status" value="8"/>
</dbReference>
<dbReference type="STRING" id="572480.Arnit_1509"/>
<comment type="subcellular location">
    <subcellularLocation>
        <location evidence="2">Secreted</location>
    </subcellularLocation>
</comment>
<dbReference type="PANTHER" id="PTHR42754">
    <property type="entry name" value="ENDOGLUCANASE"/>
    <property type="match status" value="1"/>
</dbReference>
<dbReference type="InterPro" id="IPR036278">
    <property type="entry name" value="Sialidase_sf"/>
</dbReference>
<evidence type="ECO:0000256" key="2">
    <source>
        <dbReference type="ARBA" id="ARBA00004613"/>
    </source>
</evidence>
<evidence type="ECO:0000256" key="5">
    <source>
        <dbReference type="ARBA" id="ARBA00022737"/>
    </source>
</evidence>
<feature type="domain" description="Peptidase M10 serralysin C-terminal" evidence="6">
    <location>
        <begin position="3029"/>
        <end position="3107"/>
    </location>
</feature>
<dbReference type="InterPro" id="IPR018511">
    <property type="entry name" value="Hemolysin-typ_Ca-bd_CS"/>
</dbReference>
<dbReference type="KEGG" id="ant:Arnit_1509"/>
<evidence type="ECO:0000256" key="1">
    <source>
        <dbReference type="ARBA" id="ARBA00001913"/>
    </source>
</evidence>
<gene>
    <name evidence="8" type="ordered locus">Arnit_1509</name>
</gene>
<keyword evidence="4" id="KW-0732">Signal</keyword>
<dbReference type="InterPro" id="IPR013858">
    <property type="entry name" value="Peptidase_M10B_C"/>
</dbReference>
<evidence type="ECO:0000259" key="7">
    <source>
        <dbReference type="Pfam" id="PF13205"/>
    </source>
</evidence>
<dbReference type="HOGENOM" id="CLU_222879_0_0_7"/>
<accession>D5V5Z8</accession>
<keyword evidence="5" id="KW-0677">Repeat</keyword>
<feature type="domain" description="Peptidase M10 serralysin C-terminal" evidence="6">
    <location>
        <begin position="5393"/>
        <end position="5444"/>
    </location>
</feature>
<dbReference type="RefSeq" id="WP_013135310.1">
    <property type="nucleotide sequence ID" value="NC_014166.1"/>
</dbReference>
<evidence type="ECO:0000313" key="9">
    <source>
        <dbReference type="Proteomes" id="UP000000939"/>
    </source>
</evidence>
<dbReference type="InterPro" id="IPR023296">
    <property type="entry name" value="Glyco_hydro_beta-prop_sf"/>
</dbReference>
<feature type="domain" description="Peptidase M10 serralysin C-terminal" evidence="6">
    <location>
        <begin position="3823"/>
        <end position="3901"/>
    </location>
</feature>
<organism evidence="8 9">
    <name type="scientific">Arcobacter nitrofigilis (strain ATCC 33309 / DSM 7299 / CCUG 15893 / LMG 7604 / NCTC 12251 / CI)</name>
    <name type="common">Campylobacter nitrofigilis</name>
    <dbReference type="NCBI Taxonomy" id="572480"/>
    <lineage>
        <taxon>Bacteria</taxon>
        <taxon>Pseudomonadati</taxon>
        <taxon>Campylobacterota</taxon>
        <taxon>Epsilonproteobacteria</taxon>
        <taxon>Campylobacterales</taxon>
        <taxon>Arcobacteraceae</taxon>
        <taxon>Arcobacter</taxon>
    </lineage>
</organism>
<dbReference type="Pfam" id="PF08548">
    <property type="entry name" value="Peptidase_M10_C"/>
    <property type="match status" value="8"/>
</dbReference>
<evidence type="ECO:0000259" key="6">
    <source>
        <dbReference type="Pfam" id="PF08548"/>
    </source>
</evidence>
<proteinExistence type="predicted"/>
<dbReference type="InterPro" id="IPR011049">
    <property type="entry name" value="Serralysin-like_metalloprot_C"/>
</dbReference>
<dbReference type="eggNOG" id="COG2931">
    <property type="taxonomic scope" value="Bacteria"/>
</dbReference>
<dbReference type="eggNOG" id="COG2304">
    <property type="taxonomic scope" value="Bacteria"/>
</dbReference>
<dbReference type="InterPro" id="IPR001343">
    <property type="entry name" value="Hemolysn_Ca-bd"/>
</dbReference>
<dbReference type="InterPro" id="IPR032812">
    <property type="entry name" value="SbsA_Ig"/>
</dbReference>
<dbReference type="GO" id="GO:0005615">
    <property type="term" value="C:extracellular space"/>
    <property type="evidence" value="ECO:0007669"/>
    <property type="project" value="InterPro"/>
</dbReference>
<protein>
    <submittedName>
        <fullName evidence="8">Type 1 secretion target domain protein</fullName>
    </submittedName>
</protein>
<name>D5V5Z8_ARCNC</name>
<feature type="domain" description="Peptidase M10 serralysin C-terminal" evidence="6">
    <location>
        <begin position="5983"/>
        <end position="6140"/>
    </location>
</feature>
<dbReference type="EMBL" id="CP001999">
    <property type="protein sequence ID" value="ADG93165.1"/>
    <property type="molecule type" value="Genomic_DNA"/>
</dbReference>
<evidence type="ECO:0000256" key="3">
    <source>
        <dbReference type="ARBA" id="ARBA00022525"/>
    </source>
</evidence>
<dbReference type="eggNOG" id="COG2911">
    <property type="taxonomic scope" value="Bacteria"/>
</dbReference>
<dbReference type="Gene3D" id="2.60.40.10">
    <property type="entry name" value="Immunoglobulins"/>
    <property type="match status" value="6"/>
</dbReference>
<feature type="domain" description="Peptidase M10 serralysin C-terminal" evidence="6">
    <location>
        <begin position="2238"/>
        <end position="2316"/>
    </location>
</feature>
<evidence type="ECO:0000256" key="4">
    <source>
        <dbReference type="ARBA" id="ARBA00022729"/>
    </source>
</evidence>
<evidence type="ECO:0000313" key="8">
    <source>
        <dbReference type="EMBL" id="ADG93165.1"/>
    </source>
</evidence>
<dbReference type="SUPFAM" id="SSF50939">
    <property type="entry name" value="Sialidases"/>
    <property type="match status" value="1"/>
</dbReference>
<dbReference type="OrthoDB" id="9758307at2"/>
<keyword evidence="3" id="KW-0964">Secreted</keyword>
<dbReference type="Pfam" id="PF00353">
    <property type="entry name" value="HemolysinCabind"/>
    <property type="match status" value="7"/>
</dbReference>
<sequence length="6971" mass="747141">MSLLKLYVTAVSSTISYFKFDLNYGEVSLNGSELSFIGSGKADKVYLNKGIFLDFTLMGRGADELYLTGSSSDYTYSILDDGSTIQLIGNESTGNQIIKILANTDKIIFSNGMIVTRDLKTAIESQTSNLSLDTSQVTADTDNFVSAEAEVTAYAESSKVVFSTMGPNVKLVAIGSGGADTVYVQDGASVDATKLGRGEDIVYFRGSWDDYTKTIDVDTKFITFTREMNGSTETIVVTGAAKDRITFSDGSVLTTNAFIALELDINATIDTVTEYDPDTVTMGVEIGDLPVLKLVDTGVSSSDKITNNGEIQVTNLKVGSTWKYSIDNGTTWIDGVDSKFTLEEGVYADVQVKEIDKDGIESEVVSLGAVTVDATAPNKLVANLIADTGTSTSDKITSNGEIEVTGIEAGSTWQYTTDGTTWIEGTGTSFTLEEGEYSNVQIRQTDAAGNESEIENLGTVIVDKTVLKVSSTNPVNGKVEVTGIEEGAVWQYTTDGTTWIDGTGTSFTLEDGTYADVQIKQIDIAGNESEVVSLGTVVVDTTVPDKLVAELTADTGISTSDKITNNGEIQVTNLKVGSTWKYSIDNGTTWIDGVDSKFTLEEGVYADVQVKEIDKDGIESEVVSLGAVTVDATAPNKLVANLIADTGTSTSDKITSNGEIEVTGIEAGSTWQYTTDGTTWIEGTGESFTLEEGEYSNVQIRQTDAAGNESEIENLGTVIVDATAPNKLVANLTADTGISTSDKITSNGEIEVTGIEAGAVWQYTTDGTTWIEGTGESFTLEDGTYVDVQIKQIDIAGNESEVISLGAVVVDTTAPDKLVANLTADTGISTSDKITNNGEIQVTGIEAGSIWEYTTNGVDWIEGTGESFTLEEGEYSNVQIRQTDAAGNESEIENLGTIIVDKTVAQSIIKTEGTIDTTSNLEMKFDEEITLGISGRITIYNKADDSVFEVLDLANVNGTMAVNNNTLIINPTNNLIAGNEYYIKIENGVVIDKAGNKSIGIDDNISWIFNAGETTSSINFNEGLYDNSYMNSELKENNTYAVNGKITTTNSNTNVEDLEITSMKFISSTGEEITVELTDIVYGTDSSEWSLNLESNKGNFDDNEKYTIEVTITNTISGESSISKLNFLTDFSVGKLEVSYVNTGIDTDNITNNGVISISNLEVGASWEYSIDGGVTWVQGIGKSFTLEEGVYEDNAIQVKQIDKAGNESEVVNLGAIEINTTAPDKLVAELTADTGNSDSDKITNNGEIEITGIEAGSTWQYTTDGTTWIEGTGTSFTLEEGEYSNVQIRQTDAAGNESEIENLGTVIVDKTVLKVSATNPVNGKVEVTGIEVGSTWQYTTDGTTWIDGTGESFTLEDGTYADVQIRQIDIAGNESEVISLGAVTVDTTAPDKLVANLTADTGISTSDKITNNGEIQVTGIEAGSIWEYTTNGVDWIEGTGESFTLEEGEYSNVQIRQTDAAGNESEIENLGTVIVDKIAPDKLSAELKNGVITLSDLEVGSTWQYTTNGVDWIEGTEESFTLEEGEYSNVQIKEIDKAGNESEILILGKIVIDTTPPAELTLELEDTGISNTDKITQNGEITVSNIEEGATWEYSLDGGNTWTQGEGTSFTLAEGKYLDGTVQVKQIDSSGNESTIVNLGETVIDTISPNVESNNIIVTNDIKSIKIPLNLGEDVDNISTVNLIIDGVSYEDLELDEEGNVVLTGEDSQTIKETFLSGQTTSTIQIIVIDKAGNETTTIEKEFILVENTNLLIKLEANGSTNGNDTASQITTLSDGTYVITYIGGEVGGADNSIYVQKFNADGTRFGSQTKLEATGSTDGSDTTPQVTALLDGGYVVTFSGPNNTGQPSVFVQKFNIDGTIAGSQVELEAEDTIKQPDITPEITTLSDGGYVVTYTGYDGVNNSIYIQRFSSTGGKIGEQAKIEVIDIAEEEGIEINPQITGLSDGGYTVTYQGKDSVDGDYSIYVQKYDVFGEKVGEQVKLEATGVENKADINPQITSLSDGGYAVTFSAGDAETNGDYSIYVQKFDADGKTSTQYPTKLEATDVTNAADKKPQITSLNDGSYVVTYEGEDSVSGETSIYVQKFNVDGTKAGEQVKLEGKDDSGNIITTGNDTEAQITGLSDGSYVVVYTGEETEGGETSIYVQKFNEDGTIDGEQVKLEAKDDEGNIITSGSDSSAQVTALEDGGYVVTFTGEETAGGESSIYVQRFSVTGERIDNISTIQGTDIADDIYGDDNVEDRITAGSGDDVITGGVGIDYFVYSSANDGNDVIKDFEVGTDRLDLREFISNYKPSNGLSSYISYENENGDVVLSIDKDGDSSTTDDLITVRLEGVTISSLDELAGSILMPELKEVIVSFQEDTGSSDTDKITSEGIIQVSNLEDGATWEYSLDGGNSWTQGEGTSFTLAEGKYEDGTVQVKQIDAIGNESKVTSLKETIIDAEAPIFEANNIVITSSVESITIPLNLDEDINNLSSVTINIDGIEYTDLPIDENGNVVLTGEDSKTLKDAFALDDTSSKTIDITVIDKAGNEATITKDIELVENESLESKLEADGNFGGNDKYSQIVALSNGSYVVTYVGTEVGGSESSIYVQKFNADGTRFGSQTKLEATDFAGGNDTTPQITALSDGSYVVTFSGLDNNGNTSIYVQKFTIDGEKDGTQVKLDATVVEGDDFNPQITSLNDGGYIVTYYGTDTSNNSIYIQRFSSKGEKFGDQVIVEATDIIKESDINPQITGLSDGGYTVTYQGKDSVDGDYSIYVQKYDLVGEKVGEQVKLEATGVENKADINPQITSLSDGGYAVTFSAEDAETNGDYSIYVQKFDADGKTSTQYPTKLEATDVTNAADKKPQITSLNDGSYVVTYEGEDSVSGETSIYVQKFNVDGTKAGEQVKLEGKDDSGNVITTGNDTEAQITGLSDGSYVVVYTGEETEGGETSIYVQKFNEDGTIDGEQVKLEAKDDEGNIITSGSDSSAQVTALEDGGYVVTFTGEETAGGESSIYVQRFDATGKKVDNISTIQGTEAKDYIYGDDGVEDYITAGSGDDEITGGVGRDYFVYSSVNDGNDVIKDFEVGTDRLDLREFISNYKPSNGLSSYISYENENGDVVLSIDKDGDSSTTDDLITVRLEGVTISSLDELAGSILMPDVLEVIVSFQEDTGTSDTDQITSKGIIQVSNLEDGATWEYSLDGGNSWTQGEGTSFTLAEGKYEDGTVQVKQIDAIGNESKVTSLKETIIDAEAPIFEANNIVITSSVESITIPLNLDEDINNLSSVTINIGGIEYTNLPIDENGNVVLTGEDSKTLKDAFALDDTSNKTIDITVIDKAGNEATITKDIELVENESLESKLEANGSTNGNDTASQITTLSDGTYVITYVGKEVSDGDSSIYLQRFNTDGTRFEDQIKLEAVDNQFGNDVSPQIAALSDGSYVVVFSGADDKGDTSIYVQKFNADGSKLLMPVKLEATGYIDGEDITPEITTLSDGGYVVTYTGYDGVNNSIYIQRFSSTGGKIGEQAKIEVIDIAEEEGIEINPQITGLSDGGYTVTYQGKDSVDGDYSIYVQKYDVFGEKVGEQVKLEATGVENKADINPQITSLSDGGYAVTFSAEDAETNGDYSIYVQKFDADGKTSTQYPTKLEATDVTNAADKKPQITSLNDGSYVVTYEGEDSVSGETSIYVQKFNVDGTIDGEQVKLEGKDDSGNVITTGNDTEAQITGLSDGSYVVVYTGEETEGGETSIYVQKFNEDGTIDGEQVKLEAKDDEGNIITSGSDSSAQVTALEDGGYVVTFTGEETAGGESSIYVQRFDATGKKVDNISTIQGTEAKDYIYGDDGVEDYITAGSGDDEITGGVGRDYFVYSSVNDGNDVIKDFEVGTDRLDLREFISNYKPSNGLSSYISYENENGDVVLTIDKDGDSSTTDDLITVRLEGVTISSLDELAGSILMPDVLEVIVSFQEDTGTSDTDQITSKGIIQVSNLEDGATWEYSLDGGNSWTQGEGTSFTLAEGKYEDGTVQVKQIDAIGNESKVTSLKETIIDAEAPIFEANNIVITSSVESITIPLNLDEDINNLSSVTINIGGIEYTNLPIDENGNVVLTGEDSKTLKDAFALDDTSNKTIDITVIDKAGNEATITKDIELVENENVITKIEAQENASGSDNSSQITTLSDGSYVITYYGIDGNGDNSVYVQKFNKNGTVATEEQSKLEANYAGGDDKTPQITGLNNGGYVVAYYGEESEDGDTSIYVQKFNADGSINGEQVKLEATGVLLGRDINPKITSLSDGGYVITYDGKTETDNYNVYVQKFDETGQVIGNQEVLETTVEKDNKYSEVTALDDGRYVVSYVGKNSSNVKYVNIQLFNADSTKSGDLIYLDNVITSSRPQITNLADGSFVVVYETSNGVVTQKFDGDGVQIGDSLLELDVETTSNKGSQIIALSDGGYVVVWQGRENTGDFSIYVQKVNVDGTKQEEIKLEAIDDSGNVITSKNDENPQVTALEDGSYVVTYEGIDENGDRTIYVQKFNEDGTIDGEQVKLEAKDNEGNIITSGSDSSAQVTALEDGGYVVTFTGEETAGGESSIYVQRFDATGKKVDNISTIQGTEAKDYIYGDDGVEDYITAGSGDDEITGGVGRDYFVYSSVNDGNDVIKDFEVGTDRLDLREFISNYKPSNGLSSYISYENENGDVVLTIDKDGDSSTTDDLITVRLEGVTISSLDELAGSILMPEVEDVLLGLKEDTGVSSIDKITNNSEIIVSGIIAGNTWSYSLDGGNSWTQGEGTSFTLAEGKYEDGTVQVKQIDAIGNESKVTSLKEILVDITAPTFEANNIVVTNSVDSIIIPLNIEEDINNLSSVTINIGGIEYTNLPIDENGNVVLTGEDSKTLKEAFALDDISNKTIEITVIDKAGNETAITKDIVLVENESVVTKLEAEGNTSGDDEKPQITSLSDGSYVVIYHGNEVNGENSEKSIYLQRFNIDGTKAGEQVKLEATENQNGNDLEPQITSLSDGGYAVVFKGIELEEGTSSVYVQKFNVAGDKIGEQVKLEGAKDSTGEEKEDSYPEVVALDDGGYIVVYQGIDSKENDYSIYIQRFNVNGTIVGDQVKLEPDGLTSFDDNRPQITVLSDGKYVVTYFGEEEAGGNTSVYVQMYQADGTPFGGQQKLEGIEGENGYDENPQIISLTDGGYVVVYAGQEAEAGEYSIFVVRYNNLNEKVGTQKLENSDNILGDAYSPQITGLSDGSYVVAYHGQDSGDDYSIYVQKFNVDGTIDGEQVKLEGKDDSGNVITTSNDTEAQITGLSDGGYVVTYEGIDENGDESVYVQKFDSSGAQVGEQVKLEATDDEGNVITSGADSSAQVAALENGEYVVTFTGEETAGGESSIYVQRFNAQGNRVDNISTIQGTEAKDYIYGDDGVEDKIIAGIGDDEITGGVGRDYFVYSSVNDGSDVIKDFEVGLDRLDLREFISEYKPSYGLSKYINYENVEVNGVNNVVLTIDQDGDASTTTDNIIVTLENVAKINNINDLANSILMPNPKSVILGFQEDTGTSDADQITNKGIIEVSNLENGAIWEYSLDGGLTWTQGVGTSFTLAEGKYLDGTVQVKQIDVLGNESKATILAETIVDIDAPTFEANNIVITSSVESITIPLNLEEDINNLSSVTIAINGKVYKDLPIDENGNVVLTGKNSETLKEAFTLNDISKQIEITLIDKAGNKTTITKDIVLVENENNISTIQGTEAKDYIYGDDGVEDYITAGSGDDEITGGVGRDYFVYSSVNDGNDVIKDFEVGTDRLDLREFISNYKPSNGLSSYISYENENGDVVLTIDKDGDSSTTDDLITVRLEGVTISSLDELAGSILMPELDDVVLDFQEDTGSSDTDKITSNGIIEVSALEDGATWEYSLDGGNSWTQGEGTSFTLAEGKYLAGTVQVKQIDSSGNESKITTLEETIIDAEAPIFEANNIVITSSVESITIPLNLEEDINNLSSVTINIDGIEYTNLPIDENGNVVLTGEDSKTLKDAFTLDDTSNKTIDITVIDKAGNETTITKDIVLVENENNTSTIQGTEAKDYIYGDDGVEDSITAESGDDVITGGVGKDYFVYTSVNDGNDVIKDFEVGTDRLDLSNFISNYKPSNELSNELSKYISYENVNGDVVLTIDKDGDSLTTDDIITVRLEGVTISSLDELAGSILMPEVDDVVLNFQEDTGSSDTDKITSNGIIEVSALEDGATWEYSLDGGNSWTQGVGTSFTLAEGKYLAGTVQVKQIDSSGNESTVTSLEETIIDAEAPIFEANNIVITSSVESITIPLNLEEDINNLSSVTINIDGIEYTDLPIDENGNVVLTGEDSKTLKEAFTLDDISNKTMEITVIDKAGNETTITKDIVLVENENIVTKLEANESTTGNDAGTKITTLSDGSYVITYYGRSGTVDSGDRSIYVQRFNPDGTKAGEQVKLEATDDSGNVITGKNDQTPEITSLSDGGYVVTYYGGDEDGDESIYVQKFNADGTKVGEQVKLEAIGNTTGKDYSEGITSLLNGEYVVAYSGKDGTGNSGDYSIYVQKFNADGTKDGEQVKLEATGNIDGDDFNPRITTLSNGSYIVTYYGIDENGDYSIYVQKFNADGTTAGGQVKLEATGVENKADINPQITSLSDGGYVVTYEGIDEDGDSSIYVQKFNADGTTAGNQVKLEAIGNTTGEDEKAQITSLNDGSYIVIYSGRDSDNDFSIYIQKFNVDGTKAGEQVKLEATDDSGNVITTDSDVRPQITSLTDGGYVVTYEGNDENGDRSIYVQKFNADGIKAGEQVKLEAIGVTDGVDESPEVTALEDGGYVVTFTGKETAGGESSIYVQRFDATGKKVDNISTIQGTEAKDYIYGDDGLEDYITAGSGDDVITGGVGIDIFIYTSINDGNDVIKDFEIGTDRLDLREFLDFEEGDDLSEYIVIDKFIKQEDEEVTNNLLLTIDKDGDSSTTNDIINITLENVGEISNEDNNDLLNYLNTSSLQVI</sequence>
<feature type="domain" description="Peptidase M10 serralysin C-terminal" evidence="6">
    <location>
        <begin position="5657"/>
        <end position="5800"/>
    </location>
</feature>
<feature type="domain" description="Peptidase M10 serralysin C-terminal" evidence="6">
    <location>
        <begin position="6850"/>
        <end position="6935"/>
    </location>
</feature>
<dbReference type="PANTHER" id="PTHR42754:SF1">
    <property type="entry name" value="LIPOPROTEIN"/>
    <property type="match status" value="1"/>
</dbReference>
<comment type="cofactor">
    <cofactor evidence="1">
        <name>Ca(2+)</name>
        <dbReference type="ChEBI" id="CHEBI:29108"/>
    </cofactor>
</comment>